<feature type="domain" description="ABC-type transport auxiliary lipoprotein component" evidence="1">
    <location>
        <begin position="38"/>
        <end position="199"/>
    </location>
</feature>
<evidence type="ECO:0000313" key="2">
    <source>
        <dbReference type="EMBL" id="VAW81909.1"/>
    </source>
</evidence>
<sequence length="218" mass="24220">MLSSNLRIRTGFIMTALLLLSACSPSLLIKQTPPVNRYLLEWNGEPSASSEGYNTQGPSIRLSPVIATAGFDSAQIIYIRKPYQLESYAYHRWVEPPARMLEPLLEHMLRGSGLFSAVVGPNTAVQTDLQLDVELLHLQQVFTNEGSEVQLAVNVSLVNLVRAQLIASQRFSVTEPVREATPYGGVQAANHATARFLTDLRTFLVHHREAFTTVIFQD</sequence>
<evidence type="ECO:0000259" key="1">
    <source>
        <dbReference type="Pfam" id="PF03886"/>
    </source>
</evidence>
<dbReference type="AlphaFoldDB" id="A0A3B0Z6N4"/>
<name>A0A3B0Z6N4_9ZZZZ</name>
<dbReference type="Gene3D" id="3.40.50.10610">
    <property type="entry name" value="ABC-type transport auxiliary lipoprotein component"/>
    <property type="match status" value="1"/>
</dbReference>
<accession>A0A3B0Z6N4</accession>
<protein>
    <recommendedName>
        <fullName evidence="1">ABC-type transport auxiliary lipoprotein component domain-containing protein</fullName>
    </recommendedName>
</protein>
<dbReference type="PROSITE" id="PS51257">
    <property type="entry name" value="PROKAR_LIPOPROTEIN"/>
    <property type="match status" value="1"/>
</dbReference>
<dbReference type="InterPro" id="IPR005586">
    <property type="entry name" value="ABC_trans_aux"/>
</dbReference>
<dbReference type="SUPFAM" id="SSF159594">
    <property type="entry name" value="XCC0632-like"/>
    <property type="match status" value="1"/>
</dbReference>
<reference evidence="2" key="1">
    <citation type="submission" date="2018-06" db="EMBL/GenBank/DDBJ databases">
        <authorList>
            <person name="Zhirakovskaya E."/>
        </authorList>
    </citation>
    <scope>NUCLEOTIDE SEQUENCE</scope>
</reference>
<gene>
    <name evidence="2" type="ORF">MNBD_GAMMA14-2594</name>
</gene>
<dbReference type="EMBL" id="UOFM01000434">
    <property type="protein sequence ID" value="VAW81909.1"/>
    <property type="molecule type" value="Genomic_DNA"/>
</dbReference>
<proteinExistence type="predicted"/>
<dbReference type="Pfam" id="PF03886">
    <property type="entry name" value="ABC_trans_aux"/>
    <property type="match status" value="1"/>
</dbReference>
<organism evidence="2">
    <name type="scientific">hydrothermal vent metagenome</name>
    <dbReference type="NCBI Taxonomy" id="652676"/>
    <lineage>
        <taxon>unclassified sequences</taxon>
        <taxon>metagenomes</taxon>
        <taxon>ecological metagenomes</taxon>
    </lineage>
</organism>